<keyword evidence="3" id="KW-1185">Reference proteome</keyword>
<dbReference type="EMBL" id="CADCXV010000806">
    <property type="protein sequence ID" value="CAB0035967.1"/>
    <property type="molecule type" value="Genomic_DNA"/>
</dbReference>
<dbReference type="Proteomes" id="UP000479190">
    <property type="component" value="Unassembled WGS sequence"/>
</dbReference>
<evidence type="ECO:0000313" key="2">
    <source>
        <dbReference type="EMBL" id="CAB0035967.1"/>
    </source>
</evidence>
<gene>
    <name evidence="2" type="ORF">TBRA_LOCUS7850</name>
</gene>
<proteinExistence type="predicted"/>
<dbReference type="AlphaFoldDB" id="A0A6H5IH67"/>
<accession>A0A6H5IH67</accession>
<feature type="non-terminal residue" evidence="2">
    <location>
        <position position="303"/>
    </location>
</feature>
<sequence length="303" mass="34569">MRSYTRSSSSSSSSSGEKRERASGIVAKPSREIKGKQYQQCLLIRLIPREGYRDRRETVWGRENELAVRLGVRSPCLPSYVDLRGGDRSNVQVPTHRHVRQICSIPYIANNSGDDDDALISRFKSSSGECISERGALDVTRVYVYTPTKHIKEKGIRIHTSTRYIRSLDHMNVTFVTKHLAPLLPGRFKLARVAAHWNKVTIGGFIIMYKKTPKQVCLFNDYYVHDFSERCCTFRYTTSASNIIEESLYANYIYVSWKTNDTIMQRVLQLDRPLSSCPPPPAPLTPPSFLFSESSELLSLFET</sequence>
<feature type="region of interest" description="Disordered" evidence="1">
    <location>
        <begin position="1"/>
        <end position="29"/>
    </location>
</feature>
<organism evidence="2 3">
    <name type="scientific">Trichogramma brassicae</name>
    <dbReference type="NCBI Taxonomy" id="86971"/>
    <lineage>
        <taxon>Eukaryota</taxon>
        <taxon>Metazoa</taxon>
        <taxon>Ecdysozoa</taxon>
        <taxon>Arthropoda</taxon>
        <taxon>Hexapoda</taxon>
        <taxon>Insecta</taxon>
        <taxon>Pterygota</taxon>
        <taxon>Neoptera</taxon>
        <taxon>Endopterygota</taxon>
        <taxon>Hymenoptera</taxon>
        <taxon>Apocrita</taxon>
        <taxon>Proctotrupomorpha</taxon>
        <taxon>Chalcidoidea</taxon>
        <taxon>Trichogrammatidae</taxon>
        <taxon>Trichogramma</taxon>
    </lineage>
</organism>
<protein>
    <submittedName>
        <fullName evidence="2">Uncharacterized protein</fullName>
    </submittedName>
</protein>
<evidence type="ECO:0000313" key="3">
    <source>
        <dbReference type="Proteomes" id="UP000479190"/>
    </source>
</evidence>
<reference evidence="2 3" key="1">
    <citation type="submission" date="2020-02" db="EMBL/GenBank/DDBJ databases">
        <authorList>
            <person name="Ferguson B K."/>
        </authorList>
    </citation>
    <scope>NUCLEOTIDE SEQUENCE [LARGE SCALE GENOMIC DNA]</scope>
</reference>
<name>A0A6H5IH67_9HYME</name>
<evidence type="ECO:0000256" key="1">
    <source>
        <dbReference type="SAM" id="MobiDB-lite"/>
    </source>
</evidence>